<dbReference type="GO" id="GO:0005975">
    <property type="term" value="P:carbohydrate metabolic process"/>
    <property type="evidence" value="ECO:0007669"/>
    <property type="project" value="InterPro"/>
</dbReference>
<dbReference type="SUPFAM" id="SSF51445">
    <property type="entry name" value="(Trans)glycosidases"/>
    <property type="match status" value="1"/>
</dbReference>
<dbReference type="GO" id="GO:0006032">
    <property type="term" value="P:chitin catabolic process"/>
    <property type="evidence" value="ECO:0007669"/>
    <property type="project" value="TreeGrafter"/>
</dbReference>
<name>A0A0T6BAR9_9SCAR</name>
<feature type="domain" description="GH18" evidence="2">
    <location>
        <begin position="1"/>
        <end position="73"/>
    </location>
</feature>
<evidence type="ECO:0000313" key="3">
    <source>
        <dbReference type="EMBL" id="KRT83991.1"/>
    </source>
</evidence>
<proteinExistence type="predicted"/>
<dbReference type="EMBL" id="LJIG01002949">
    <property type="protein sequence ID" value="KRT83991.1"/>
    <property type="molecule type" value="Genomic_DNA"/>
</dbReference>
<dbReference type="OrthoDB" id="6744893at2759"/>
<dbReference type="PANTHER" id="PTHR11177">
    <property type="entry name" value="CHITINASE"/>
    <property type="match status" value="1"/>
</dbReference>
<protein>
    <submittedName>
        <fullName evidence="3">Glycoside hydrolase</fullName>
    </submittedName>
</protein>
<dbReference type="Gene3D" id="3.20.20.80">
    <property type="entry name" value="Glycosidases"/>
    <property type="match status" value="1"/>
</dbReference>
<evidence type="ECO:0000313" key="4">
    <source>
        <dbReference type="Proteomes" id="UP000051574"/>
    </source>
</evidence>
<organism evidence="3 4">
    <name type="scientific">Oryctes borbonicus</name>
    <dbReference type="NCBI Taxonomy" id="1629725"/>
    <lineage>
        <taxon>Eukaryota</taxon>
        <taxon>Metazoa</taxon>
        <taxon>Ecdysozoa</taxon>
        <taxon>Arthropoda</taxon>
        <taxon>Hexapoda</taxon>
        <taxon>Insecta</taxon>
        <taxon>Pterygota</taxon>
        <taxon>Neoptera</taxon>
        <taxon>Endopterygota</taxon>
        <taxon>Coleoptera</taxon>
        <taxon>Polyphaga</taxon>
        <taxon>Scarabaeiformia</taxon>
        <taxon>Scarabaeidae</taxon>
        <taxon>Dynastinae</taxon>
        <taxon>Oryctes</taxon>
    </lineage>
</organism>
<dbReference type="Gene3D" id="3.10.50.10">
    <property type="match status" value="1"/>
</dbReference>
<keyword evidence="4" id="KW-1185">Reference proteome</keyword>
<feature type="compositionally biased region" description="Polar residues" evidence="1">
    <location>
        <begin position="114"/>
        <end position="136"/>
    </location>
</feature>
<dbReference type="GO" id="GO:0005576">
    <property type="term" value="C:extracellular region"/>
    <property type="evidence" value="ECO:0007669"/>
    <property type="project" value="TreeGrafter"/>
</dbReference>
<dbReference type="PROSITE" id="PS51910">
    <property type="entry name" value="GH18_2"/>
    <property type="match status" value="1"/>
</dbReference>
<evidence type="ECO:0000256" key="1">
    <source>
        <dbReference type="SAM" id="MobiDB-lite"/>
    </source>
</evidence>
<keyword evidence="3" id="KW-0378">Hydrolase</keyword>
<dbReference type="Pfam" id="PF00704">
    <property type="entry name" value="Glyco_hydro_18"/>
    <property type="match status" value="1"/>
</dbReference>
<feature type="region of interest" description="Disordered" evidence="1">
    <location>
        <begin position="78"/>
        <end position="166"/>
    </location>
</feature>
<dbReference type="SUPFAM" id="SSF54556">
    <property type="entry name" value="Chitinase insertion domain"/>
    <property type="match status" value="1"/>
</dbReference>
<dbReference type="InterPro" id="IPR001223">
    <property type="entry name" value="Glyco_hydro18_cat"/>
</dbReference>
<accession>A0A0T6BAR9</accession>
<reference evidence="3 4" key="1">
    <citation type="submission" date="2015-09" db="EMBL/GenBank/DDBJ databases">
        <title>Draft genome of the scarab beetle Oryctes borbonicus.</title>
        <authorList>
            <person name="Meyer J.M."/>
            <person name="Markov G.V."/>
            <person name="Baskaran P."/>
            <person name="Herrmann M."/>
            <person name="Sommer R.J."/>
            <person name="Roedelsperger C."/>
        </authorList>
    </citation>
    <scope>NUCLEOTIDE SEQUENCE [LARGE SCALE GENOMIC DNA]</scope>
    <source>
        <strain evidence="3">OB123</strain>
        <tissue evidence="3">Whole animal</tissue>
    </source>
</reference>
<dbReference type="InterPro" id="IPR029070">
    <property type="entry name" value="Chitinase_insertion_sf"/>
</dbReference>
<sequence>VKWDEHGKVPYTYKGNQWVGYEDPKSVQIKMDFIKSKGYGGAMTWAIDMDDFHGLCGPSNVLMQILYMNMKDYIVPEPSLSTTPRPEWARPPSTPADGTVPKPTKPPGAWVPDASTSTTSRRPTEFVPSSTTTTQKPVVHDEVLGVAPPSSESGVDCNGKDFIAHQ</sequence>
<dbReference type="InterPro" id="IPR050314">
    <property type="entry name" value="Glycosyl_Hydrlase_18"/>
</dbReference>
<feature type="non-terminal residue" evidence="3">
    <location>
        <position position="1"/>
    </location>
</feature>
<dbReference type="AlphaFoldDB" id="A0A0T6BAR9"/>
<feature type="non-terminal residue" evidence="3">
    <location>
        <position position="166"/>
    </location>
</feature>
<gene>
    <name evidence="3" type="ORF">AMK59_721</name>
</gene>
<dbReference type="Proteomes" id="UP000051574">
    <property type="component" value="Unassembled WGS sequence"/>
</dbReference>
<evidence type="ECO:0000259" key="2">
    <source>
        <dbReference type="PROSITE" id="PS51910"/>
    </source>
</evidence>
<dbReference type="PANTHER" id="PTHR11177:SF144">
    <property type="entry name" value="CHITINASE 5"/>
    <property type="match status" value="1"/>
</dbReference>
<dbReference type="GO" id="GO:0008061">
    <property type="term" value="F:chitin binding"/>
    <property type="evidence" value="ECO:0007669"/>
    <property type="project" value="TreeGrafter"/>
</dbReference>
<dbReference type="InterPro" id="IPR017853">
    <property type="entry name" value="GH"/>
</dbReference>
<dbReference type="GO" id="GO:0004568">
    <property type="term" value="F:chitinase activity"/>
    <property type="evidence" value="ECO:0007669"/>
    <property type="project" value="TreeGrafter"/>
</dbReference>
<comment type="caution">
    <text evidence="3">The sequence shown here is derived from an EMBL/GenBank/DDBJ whole genome shotgun (WGS) entry which is preliminary data.</text>
</comment>